<dbReference type="InterPro" id="IPR037518">
    <property type="entry name" value="MPN"/>
</dbReference>
<accession>A0A9W7Y204</accession>
<dbReference type="PANTHER" id="PTHR10540:SF8">
    <property type="entry name" value="COP9 SIGNALOSOME COMPLEX SUBUNIT 6"/>
    <property type="match status" value="1"/>
</dbReference>
<comment type="caution">
    <text evidence="3">The sequence shown here is derived from an EMBL/GenBank/DDBJ whole genome shotgun (WGS) entry which is preliminary data.</text>
</comment>
<proteinExistence type="inferred from homology"/>
<dbReference type="Proteomes" id="UP001149813">
    <property type="component" value="Unassembled WGS sequence"/>
</dbReference>
<dbReference type="AlphaFoldDB" id="A0A9W7Y204"/>
<dbReference type="PANTHER" id="PTHR10540">
    <property type="entry name" value="EUKARYOTIC TRANSLATION INITIATION FACTOR 3 SUBUNIT F-RELATED"/>
    <property type="match status" value="1"/>
</dbReference>
<gene>
    <name evidence="3" type="primary">COPS6</name>
    <name evidence="3" type="ORF">LPJ53_002861</name>
</gene>
<dbReference type="GO" id="GO:0008180">
    <property type="term" value="C:COP9 signalosome"/>
    <property type="evidence" value="ECO:0007669"/>
    <property type="project" value="TreeGrafter"/>
</dbReference>
<protein>
    <submittedName>
        <fullName evidence="3">COP9 signalosome complex subunit 6</fullName>
    </submittedName>
</protein>
<evidence type="ECO:0000313" key="4">
    <source>
        <dbReference type="Proteomes" id="UP001149813"/>
    </source>
</evidence>
<dbReference type="Pfam" id="PF13012">
    <property type="entry name" value="MitMem_reg"/>
    <property type="match status" value="1"/>
</dbReference>
<dbReference type="Gene3D" id="3.40.140.10">
    <property type="entry name" value="Cytidine Deaminase, domain 2"/>
    <property type="match status" value="1"/>
</dbReference>
<comment type="similarity">
    <text evidence="1">Belongs to the peptidase M67A family. CSN6 subfamily.</text>
</comment>
<dbReference type="EMBL" id="JANBOJ010000096">
    <property type="protein sequence ID" value="KAJ1722763.1"/>
    <property type="molecule type" value="Genomic_DNA"/>
</dbReference>
<evidence type="ECO:0000259" key="2">
    <source>
        <dbReference type="PROSITE" id="PS50249"/>
    </source>
</evidence>
<dbReference type="InterPro" id="IPR024969">
    <property type="entry name" value="EIF3F/CSN6-like_C"/>
</dbReference>
<sequence length="410" mass="44792">MMASSRSFGTALVHPLVLLGISDQITRITAQYAIEPESKPKFAGGVILGRQLESQFELMLSFELNMPERSSDGVPEIDFAHMSVRLEQTKLIFPNYDVLGWYISNSNTRITKEIADLHQRFLNQYPSALLLVFDPTLTGAKDMSSEAGSGGGGSSMSLPISVYETLPPTRVEVSKVLWDGESFDKTEFYVESASDSSIQLEENTAWASRLLPMRISVESGEAERIAVEHVANVSRTTEGIDPSGIVGAIGGIGADSGKASTTKMAVFLSSQRNALEMLHKDIQLLEKYVGEVIAGTAPFDPDVMQLVQRVLSNKPVVKNDDQFDLAMMQEETNYQMASYLAQITGAAASVRSLSQRSNTALLAARTKHAAYVNPNVNMFDGGMSDMMSMFGGHDRFGRHGRAKGFGSFFR</sequence>
<dbReference type="Pfam" id="PF01398">
    <property type="entry name" value="JAB"/>
    <property type="match status" value="1"/>
</dbReference>
<evidence type="ECO:0000256" key="1">
    <source>
        <dbReference type="ARBA" id="ARBA00010893"/>
    </source>
</evidence>
<dbReference type="GO" id="GO:0008237">
    <property type="term" value="F:metallopeptidase activity"/>
    <property type="evidence" value="ECO:0007669"/>
    <property type="project" value="InterPro"/>
</dbReference>
<reference evidence="3" key="1">
    <citation type="submission" date="2022-07" db="EMBL/GenBank/DDBJ databases">
        <title>Phylogenomic reconstructions and comparative analyses of Kickxellomycotina fungi.</title>
        <authorList>
            <person name="Reynolds N.K."/>
            <person name="Stajich J.E."/>
            <person name="Barry K."/>
            <person name="Grigoriev I.V."/>
            <person name="Crous P."/>
            <person name="Smith M.E."/>
        </authorList>
    </citation>
    <scope>NUCLEOTIDE SEQUENCE</scope>
    <source>
        <strain evidence="3">NBRC 32514</strain>
    </source>
</reference>
<feature type="domain" description="MPN" evidence="2">
    <location>
        <begin position="11"/>
        <end position="152"/>
    </location>
</feature>
<dbReference type="PROSITE" id="PS50249">
    <property type="entry name" value="MPN"/>
    <property type="match status" value="1"/>
</dbReference>
<keyword evidence="4" id="KW-1185">Reference proteome</keyword>
<organism evidence="3 4">
    <name type="scientific">Coemansia erecta</name>
    <dbReference type="NCBI Taxonomy" id="147472"/>
    <lineage>
        <taxon>Eukaryota</taxon>
        <taxon>Fungi</taxon>
        <taxon>Fungi incertae sedis</taxon>
        <taxon>Zoopagomycota</taxon>
        <taxon>Kickxellomycotina</taxon>
        <taxon>Kickxellomycetes</taxon>
        <taxon>Kickxellales</taxon>
        <taxon>Kickxellaceae</taxon>
        <taxon>Coemansia</taxon>
    </lineage>
</organism>
<dbReference type="OrthoDB" id="1378at2759"/>
<evidence type="ECO:0000313" key="3">
    <source>
        <dbReference type="EMBL" id="KAJ1722763.1"/>
    </source>
</evidence>
<name>A0A9W7Y204_9FUNG</name>
<dbReference type="InterPro" id="IPR000555">
    <property type="entry name" value="JAMM/MPN+_dom"/>
</dbReference>